<evidence type="ECO:0000313" key="1">
    <source>
        <dbReference type="EMBL" id="OGI89677.1"/>
    </source>
</evidence>
<name>A0A1F6X654_9BACT</name>
<accession>A0A1F6X654</accession>
<organism evidence="1 2">
    <name type="scientific">Candidatus Nomurabacteria bacterium RIFCSPLOWO2_01_FULL_40_15</name>
    <dbReference type="NCBI Taxonomy" id="1801772"/>
    <lineage>
        <taxon>Bacteria</taxon>
        <taxon>Candidatus Nomuraibacteriota</taxon>
    </lineage>
</organism>
<protein>
    <submittedName>
        <fullName evidence="1">Uncharacterized protein</fullName>
    </submittedName>
</protein>
<proteinExistence type="predicted"/>
<evidence type="ECO:0000313" key="2">
    <source>
        <dbReference type="Proteomes" id="UP000176814"/>
    </source>
</evidence>
<sequence length="83" mass="8914">MPLDPAARLVNARLGSIHEPGPLLSLPVEVSSNGPHRLSHLLEPPLEGETRLEAERHELMTAGRIAGMLRNPAAGEKSGALYF</sequence>
<reference evidence="1 2" key="1">
    <citation type="journal article" date="2016" name="Nat. Commun.">
        <title>Thousands of microbial genomes shed light on interconnected biogeochemical processes in an aquifer system.</title>
        <authorList>
            <person name="Anantharaman K."/>
            <person name="Brown C.T."/>
            <person name="Hug L.A."/>
            <person name="Sharon I."/>
            <person name="Castelle C.J."/>
            <person name="Probst A.J."/>
            <person name="Thomas B.C."/>
            <person name="Singh A."/>
            <person name="Wilkins M.J."/>
            <person name="Karaoz U."/>
            <person name="Brodie E.L."/>
            <person name="Williams K.H."/>
            <person name="Hubbard S.S."/>
            <person name="Banfield J.F."/>
        </authorList>
    </citation>
    <scope>NUCLEOTIDE SEQUENCE [LARGE SCALE GENOMIC DNA]</scope>
</reference>
<dbReference type="AlphaFoldDB" id="A0A1F6X654"/>
<dbReference type="EMBL" id="MFUW01000027">
    <property type="protein sequence ID" value="OGI89677.1"/>
    <property type="molecule type" value="Genomic_DNA"/>
</dbReference>
<gene>
    <name evidence="1" type="ORF">A2911_02650</name>
</gene>
<dbReference type="Proteomes" id="UP000176814">
    <property type="component" value="Unassembled WGS sequence"/>
</dbReference>
<comment type="caution">
    <text evidence="1">The sequence shown here is derived from an EMBL/GenBank/DDBJ whole genome shotgun (WGS) entry which is preliminary data.</text>
</comment>